<dbReference type="SUPFAM" id="SSF53720">
    <property type="entry name" value="ALDH-like"/>
    <property type="match status" value="1"/>
</dbReference>
<comment type="similarity">
    <text evidence="6">Belongs to the aldehyde dehydrogenase family.</text>
</comment>
<evidence type="ECO:0000256" key="5">
    <source>
        <dbReference type="PROSITE-ProRule" id="PRU10007"/>
    </source>
</evidence>
<dbReference type="EC" id="1.2.1.79" evidence="2"/>
<dbReference type="InterPro" id="IPR029510">
    <property type="entry name" value="Ald_DH_CS_GLU"/>
</dbReference>
<comment type="caution">
    <text evidence="8">The sequence shown here is derived from an EMBL/GenBank/DDBJ whole genome shotgun (WGS) entry which is preliminary data.</text>
</comment>
<gene>
    <name evidence="8" type="ORF">BST29_10710</name>
</gene>
<dbReference type="InterPro" id="IPR016160">
    <property type="entry name" value="Ald_DH_CS_CYS"/>
</dbReference>
<organism evidence="8 9">
    <name type="scientific">Mycobacterium malmoense</name>
    <dbReference type="NCBI Taxonomy" id="1780"/>
    <lineage>
        <taxon>Bacteria</taxon>
        <taxon>Bacillati</taxon>
        <taxon>Actinomycetota</taxon>
        <taxon>Actinomycetes</taxon>
        <taxon>Mycobacteriales</taxon>
        <taxon>Mycobacteriaceae</taxon>
        <taxon>Mycobacterium</taxon>
    </lineage>
</organism>
<reference evidence="8 9" key="1">
    <citation type="submission" date="2017-02" db="EMBL/GenBank/DDBJ databases">
        <title>The new phylogeny of genus Mycobacterium.</title>
        <authorList>
            <person name="Tortoli E."/>
            <person name="Trovato A."/>
            <person name="Cirillo D.M."/>
        </authorList>
    </citation>
    <scope>NUCLEOTIDE SEQUENCE [LARGE SCALE GENOMIC DNA]</scope>
    <source>
        <strain evidence="8 9">IP1130001</strain>
    </source>
</reference>
<evidence type="ECO:0000313" key="9">
    <source>
        <dbReference type="Proteomes" id="UP000243140"/>
    </source>
</evidence>
<protein>
    <recommendedName>
        <fullName evidence="3">Putative succinate-semialdehyde dehydrogenase [NADP(+)] 2</fullName>
        <ecNumber evidence="2">1.2.1.79</ecNumber>
    </recommendedName>
</protein>
<evidence type="ECO:0000256" key="2">
    <source>
        <dbReference type="ARBA" id="ARBA00039122"/>
    </source>
</evidence>
<dbReference type="Pfam" id="PF00171">
    <property type="entry name" value="Aldedh"/>
    <property type="match status" value="1"/>
</dbReference>
<dbReference type="InterPro" id="IPR015590">
    <property type="entry name" value="Aldehyde_DH_dom"/>
</dbReference>
<name>A0ABX3STH0_MYCMA</name>
<evidence type="ECO:0000256" key="6">
    <source>
        <dbReference type="RuleBase" id="RU003345"/>
    </source>
</evidence>
<comment type="catalytic activity">
    <reaction evidence="4">
        <text>succinate semialdehyde + NADP(+) + H2O = succinate + NADPH + 2 H(+)</text>
        <dbReference type="Rhea" id="RHEA:13213"/>
        <dbReference type="ChEBI" id="CHEBI:15377"/>
        <dbReference type="ChEBI" id="CHEBI:15378"/>
        <dbReference type="ChEBI" id="CHEBI:30031"/>
        <dbReference type="ChEBI" id="CHEBI:57706"/>
        <dbReference type="ChEBI" id="CHEBI:57783"/>
        <dbReference type="ChEBI" id="CHEBI:58349"/>
        <dbReference type="EC" id="1.2.1.79"/>
    </reaction>
</comment>
<dbReference type="InterPro" id="IPR016161">
    <property type="entry name" value="Ald_DH/histidinol_DH"/>
</dbReference>
<dbReference type="EMBL" id="MVHV01000009">
    <property type="protein sequence ID" value="ORA82729.1"/>
    <property type="molecule type" value="Genomic_DNA"/>
</dbReference>
<dbReference type="Proteomes" id="UP000243140">
    <property type="component" value="Unassembled WGS sequence"/>
</dbReference>
<evidence type="ECO:0000256" key="3">
    <source>
        <dbReference type="ARBA" id="ARBA00039663"/>
    </source>
</evidence>
<dbReference type="PANTHER" id="PTHR11699">
    <property type="entry name" value="ALDEHYDE DEHYDROGENASE-RELATED"/>
    <property type="match status" value="1"/>
</dbReference>
<dbReference type="Gene3D" id="3.40.605.10">
    <property type="entry name" value="Aldehyde Dehydrogenase, Chain A, domain 1"/>
    <property type="match status" value="1"/>
</dbReference>
<evidence type="ECO:0000256" key="4">
    <source>
        <dbReference type="ARBA" id="ARBA00048559"/>
    </source>
</evidence>
<sequence length="500" mass="53168">MSSPSTSSVSEDLRARIQMAHKMLIGGDWVHGATGQTIPIEDPSTGQTIAAVPAGKAEDVDRAVRAARNAFGGAWSEFTPQQRGQMLYRLADLVEQHADELAKIESLDAGMPIGEARYVDVAFSLDILRYYAGWPTKITGDTIPVSFPTNFGGPYHAYTLRQPLGVVGCITPWNLPLMMVVKKVAPALATGNTVVVKPAEQTPLSSARLGELILEAGFPAGVFNIVTGYGESVGAALAAHHDVDKITFTGSGPTGKAIIKAASGNLKRVSLELGGKSPNIIFADANLDKAIPASALAIFACQGESCVAGSRLYAHRSVFQEVVDGLAERARSIRLGPGLDAQTEMGPLISAEHRRKVMSYVDLGRSEGVDVVAGGKAWGERGYFVEPTVIVGAARDSRINQEEIFGPVLSIVPFDTDDEALALANDTPYGLGAGVWTRDVGRAHRFAANIGSGQVWVNCYQAVDAALPFGGYKQSGWGRETCKENLEEYLELKTVVVDLA</sequence>
<dbReference type="InterPro" id="IPR016163">
    <property type="entry name" value="Ald_DH_C"/>
</dbReference>
<dbReference type="Gene3D" id="3.40.309.10">
    <property type="entry name" value="Aldehyde Dehydrogenase, Chain A, domain 2"/>
    <property type="match status" value="1"/>
</dbReference>
<evidence type="ECO:0000313" key="8">
    <source>
        <dbReference type="EMBL" id="ORA82729.1"/>
    </source>
</evidence>
<feature type="active site" evidence="5">
    <location>
        <position position="272"/>
    </location>
</feature>
<dbReference type="PROSITE" id="PS00070">
    <property type="entry name" value="ALDEHYDE_DEHYDR_CYS"/>
    <property type="match status" value="1"/>
</dbReference>
<dbReference type="PROSITE" id="PS00687">
    <property type="entry name" value="ALDEHYDE_DEHYDR_GLU"/>
    <property type="match status" value="1"/>
</dbReference>
<keyword evidence="1 6" id="KW-0560">Oxidoreductase</keyword>
<feature type="domain" description="Aldehyde dehydrogenase" evidence="7">
    <location>
        <begin position="29"/>
        <end position="495"/>
    </location>
</feature>
<accession>A0ABX3STH0</accession>
<evidence type="ECO:0000256" key="1">
    <source>
        <dbReference type="ARBA" id="ARBA00023002"/>
    </source>
</evidence>
<proteinExistence type="inferred from homology"/>
<evidence type="ECO:0000259" key="7">
    <source>
        <dbReference type="Pfam" id="PF00171"/>
    </source>
</evidence>
<keyword evidence="9" id="KW-1185">Reference proteome</keyword>
<dbReference type="InterPro" id="IPR016162">
    <property type="entry name" value="Ald_DH_N"/>
</dbReference>